<feature type="region of interest" description="Disordered" evidence="9">
    <location>
        <begin position="75"/>
        <end position="98"/>
    </location>
</feature>
<dbReference type="Gene3D" id="1.10.10.60">
    <property type="entry name" value="Homeodomain-like"/>
    <property type="match status" value="1"/>
</dbReference>
<keyword evidence="2" id="KW-0240">DNA-directed RNA polymerase</keyword>
<feature type="domain" description="RNA polymerase sigma factor 54 DNA-binding" evidence="10">
    <location>
        <begin position="327"/>
        <end position="474"/>
    </location>
</feature>
<evidence type="ECO:0000256" key="9">
    <source>
        <dbReference type="SAM" id="MobiDB-lite"/>
    </source>
</evidence>
<keyword evidence="8" id="KW-0804">Transcription</keyword>
<dbReference type="PANTHER" id="PTHR32248:SF4">
    <property type="entry name" value="RNA POLYMERASE SIGMA-54 FACTOR"/>
    <property type="match status" value="1"/>
</dbReference>
<dbReference type="PATRIC" id="fig|1704032.3.peg.269"/>
<dbReference type="NCBIfam" id="TIGR02395">
    <property type="entry name" value="rpoN_sigma"/>
    <property type="match status" value="1"/>
</dbReference>
<dbReference type="InterPro" id="IPR007634">
    <property type="entry name" value="RNA_pol_sigma_54_DNA-bd"/>
</dbReference>
<dbReference type="Pfam" id="PF04963">
    <property type="entry name" value="Sigma54_CBD"/>
    <property type="match status" value="1"/>
</dbReference>
<dbReference type="GO" id="GO:0016779">
    <property type="term" value="F:nucleotidyltransferase activity"/>
    <property type="evidence" value="ECO:0007669"/>
    <property type="project" value="UniProtKB-KW"/>
</dbReference>
<dbReference type="PROSITE" id="PS50044">
    <property type="entry name" value="SIGMA54_3"/>
    <property type="match status" value="1"/>
</dbReference>
<evidence type="ECO:0000256" key="4">
    <source>
        <dbReference type="ARBA" id="ARBA00022695"/>
    </source>
</evidence>
<dbReference type="Gene3D" id="1.10.10.1330">
    <property type="entry name" value="RNA polymerase sigma-54 factor, core-binding domain"/>
    <property type="match status" value="1"/>
</dbReference>
<dbReference type="EMBL" id="LIZY01000043">
    <property type="protein sequence ID" value="KPJ64093.1"/>
    <property type="molecule type" value="Genomic_DNA"/>
</dbReference>
<dbReference type="Pfam" id="PF00309">
    <property type="entry name" value="Sigma54_AID"/>
    <property type="match status" value="1"/>
</dbReference>
<dbReference type="InterPro" id="IPR000394">
    <property type="entry name" value="RNA_pol_sigma_54"/>
</dbReference>
<dbReference type="GO" id="GO:0016987">
    <property type="term" value="F:sigma factor activity"/>
    <property type="evidence" value="ECO:0007669"/>
    <property type="project" value="UniProtKB-KW"/>
</dbReference>
<proteinExistence type="inferred from homology"/>
<evidence type="ECO:0000256" key="7">
    <source>
        <dbReference type="ARBA" id="ARBA00023125"/>
    </source>
</evidence>
<keyword evidence="5" id="KW-0805">Transcription regulation</keyword>
<dbReference type="InterPro" id="IPR007046">
    <property type="entry name" value="RNA_pol_sigma_54_core-bd"/>
</dbReference>
<dbReference type="PROSITE" id="PS00718">
    <property type="entry name" value="SIGMA54_2"/>
    <property type="match status" value="1"/>
</dbReference>
<evidence type="ECO:0008006" key="14">
    <source>
        <dbReference type="Google" id="ProtNLM"/>
    </source>
</evidence>
<evidence type="ECO:0000259" key="11">
    <source>
        <dbReference type="Pfam" id="PF04963"/>
    </source>
</evidence>
<gene>
    <name evidence="12" type="ORF">AMK68_02385</name>
</gene>
<name>A0A0S7XNL4_9BACT</name>
<evidence type="ECO:0000256" key="2">
    <source>
        <dbReference type="ARBA" id="ARBA00022478"/>
    </source>
</evidence>
<dbReference type="Pfam" id="PF04552">
    <property type="entry name" value="Sigma54_DBD"/>
    <property type="match status" value="1"/>
</dbReference>
<sequence length="482" mass="55469">MKLDKRQTTRTATRQRMAAKLIAASAILQMSSTELQRKVEEELTVNPALEMADDALCPRCQTPLEGGRCRTCGPRDPAVSVDSAPAEPTYDFPWEPRRHPADDEMGDLYSRIEAPTTLRDHLRVQARTALRREDHRIADYLIANITDEGYLDCHVEDAALHAGVPLWRAERVLKAIQRLDPPGAGGRSLAECLLIQLEQVEEEGFSQPHVRRIIAEHWNDLIHHGYLKIARSLRISPEQVQEALDFMRHRLNPYPGRQFRDYRRALPSAPEKMGRPDVIIHRRLDQYLVEVPDPTEYGLRVSQSYRELCRQVFEDRARYLRADWEQAQHYVERAQWFIHSIRKRRQTIREITERVVEIQRAFLDTGADERLVPLTRARVAALVGKHESTVSRATSGKLVLLPSGRMIKFQQFFAPAQAIKSVIEDLVGRESPEAPLTDDQICRALRMRGHHIARRTVAKYRLALRIPSSEQRRKMPVGQRTA</sequence>
<feature type="domain" description="RNA polymerase sigma factor 54 core-binding" evidence="11">
    <location>
        <begin position="111"/>
        <end position="305"/>
    </location>
</feature>
<evidence type="ECO:0000256" key="5">
    <source>
        <dbReference type="ARBA" id="ARBA00023015"/>
    </source>
</evidence>
<dbReference type="InterPro" id="IPR038709">
    <property type="entry name" value="RpoN_core-bd_sf"/>
</dbReference>
<evidence type="ECO:0000313" key="13">
    <source>
        <dbReference type="Proteomes" id="UP000052020"/>
    </source>
</evidence>
<dbReference type="PRINTS" id="PR00045">
    <property type="entry name" value="SIGMA54FCT"/>
</dbReference>
<dbReference type="GO" id="GO:0000428">
    <property type="term" value="C:DNA-directed RNA polymerase complex"/>
    <property type="evidence" value="ECO:0007669"/>
    <property type="project" value="UniProtKB-KW"/>
</dbReference>
<dbReference type="PANTHER" id="PTHR32248">
    <property type="entry name" value="RNA POLYMERASE SIGMA-54 FACTOR"/>
    <property type="match status" value="1"/>
</dbReference>
<keyword evidence="3" id="KW-0808">Transferase</keyword>
<dbReference type="Proteomes" id="UP000052020">
    <property type="component" value="Unassembled WGS sequence"/>
</dbReference>
<keyword evidence="6" id="KW-0731">Sigma factor</keyword>
<keyword evidence="4" id="KW-0548">Nucleotidyltransferase</keyword>
<evidence type="ECO:0000256" key="1">
    <source>
        <dbReference type="ARBA" id="ARBA00008798"/>
    </source>
</evidence>
<dbReference type="GO" id="GO:0006352">
    <property type="term" value="P:DNA-templated transcription initiation"/>
    <property type="evidence" value="ECO:0007669"/>
    <property type="project" value="InterPro"/>
</dbReference>
<evidence type="ECO:0000313" key="12">
    <source>
        <dbReference type="EMBL" id="KPJ64093.1"/>
    </source>
</evidence>
<evidence type="ECO:0000256" key="6">
    <source>
        <dbReference type="ARBA" id="ARBA00023082"/>
    </source>
</evidence>
<comment type="similarity">
    <text evidence="1">Belongs to the sigma-54 factor family.</text>
</comment>
<evidence type="ECO:0000256" key="8">
    <source>
        <dbReference type="ARBA" id="ARBA00023163"/>
    </source>
</evidence>
<reference evidence="12 13" key="1">
    <citation type="journal article" date="2015" name="Microbiome">
        <title>Genomic resolution of linkages in carbon, nitrogen, and sulfur cycling among widespread estuary sediment bacteria.</title>
        <authorList>
            <person name="Baker B.J."/>
            <person name="Lazar C.S."/>
            <person name="Teske A.P."/>
            <person name="Dick G.J."/>
        </authorList>
    </citation>
    <scope>NUCLEOTIDE SEQUENCE [LARGE SCALE GENOMIC DNA]</scope>
    <source>
        <strain evidence="12">DG_56</strain>
    </source>
</reference>
<accession>A0A0S7XNL4</accession>
<dbReference type="PIRSF" id="PIRSF000774">
    <property type="entry name" value="RpoN"/>
    <property type="match status" value="1"/>
</dbReference>
<protein>
    <recommendedName>
        <fullName evidence="14">RNA polymerase sigma-54 factor</fullName>
    </recommendedName>
</protein>
<dbReference type="GO" id="GO:0003677">
    <property type="term" value="F:DNA binding"/>
    <property type="evidence" value="ECO:0007669"/>
    <property type="project" value="UniProtKB-KW"/>
</dbReference>
<dbReference type="GO" id="GO:0001216">
    <property type="term" value="F:DNA-binding transcription activator activity"/>
    <property type="evidence" value="ECO:0007669"/>
    <property type="project" value="InterPro"/>
</dbReference>
<dbReference type="AlphaFoldDB" id="A0A0S7XNL4"/>
<evidence type="ECO:0000256" key="3">
    <source>
        <dbReference type="ARBA" id="ARBA00022679"/>
    </source>
</evidence>
<organism evidence="12 13">
    <name type="scientific">candidate division KD3-62 bacterium DG_56</name>
    <dbReference type="NCBI Taxonomy" id="1704032"/>
    <lineage>
        <taxon>Bacteria</taxon>
        <taxon>candidate division KD3-62</taxon>
    </lineage>
</organism>
<evidence type="ECO:0000259" key="10">
    <source>
        <dbReference type="Pfam" id="PF04552"/>
    </source>
</evidence>
<keyword evidence="7" id="KW-0238">DNA-binding</keyword>
<comment type="caution">
    <text evidence="12">The sequence shown here is derived from an EMBL/GenBank/DDBJ whole genome shotgun (WGS) entry which is preliminary data.</text>
</comment>